<name>A0A4R6RND5_9BURK</name>
<evidence type="ECO:0000313" key="6">
    <source>
        <dbReference type="Proteomes" id="UP000294593"/>
    </source>
</evidence>
<sequence length="412" mass="44362">MSVEAEHAERVEQTLAQGLPALSFPAALETHFLAQAEGSRRRAITEAGLAAVMLFAGMVVADALLTPDTVKFALAVRLLVFGPVVLVGLAVLNALRIPWLTEWLIVLAGMFAVTLTALILLQAEGRWAVARLVEINIIVVYTCTLARFWPALALGAFTMAVQLGLATTLPDFTGVLAINTTLLLGAVTVFTLYGNYTLERDERMAYLLAQREQALQDALHTSHQQLARMARTDALTEVANRRHAEDFLAQTWAHAQQRQVPMALVMIDIDHFKRYNDHHGHLSGDRCLQAVARALSACSRRAGDLVARLGGEEFVLIMNDVDHASALSVAQRIQASVQALGVPHGGSPSVPVVTVSVGVASMRPRPGDEALLLMKRADDALYAAKAQGRNRVCDMGSDGVIRCTPAGGEGRA</sequence>
<dbReference type="SMART" id="SM00267">
    <property type="entry name" value="GGDEF"/>
    <property type="match status" value="1"/>
</dbReference>
<dbReference type="EMBL" id="SNXW01000001">
    <property type="protein sequence ID" value="TDP88213.1"/>
    <property type="molecule type" value="Genomic_DNA"/>
</dbReference>
<dbReference type="GO" id="GO:0052621">
    <property type="term" value="F:diguanylate cyclase activity"/>
    <property type="evidence" value="ECO:0007669"/>
    <property type="project" value="UniProtKB-EC"/>
</dbReference>
<dbReference type="GO" id="GO:0005886">
    <property type="term" value="C:plasma membrane"/>
    <property type="evidence" value="ECO:0007669"/>
    <property type="project" value="TreeGrafter"/>
</dbReference>
<dbReference type="Gene3D" id="3.30.70.270">
    <property type="match status" value="1"/>
</dbReference>
<feature type="transmembrane region" description="Helical" evidence="3">
    <location>
        <begin position="172"/>
        <end position="194"/>
    </location>
</feature>
<evidence type="ECO:0000256" key="1">
    <source>
        <dbReference type="ARBA" id="ARBA00012528"/>
    </source>
</evidence>
<dbReference type="SUPFAM" id="SSF55073">
    <property type="entry name" value="Nucleotide cyclase"/>
    <property type="match status" value="1"/>
</dbReference>
<dbReference type="GO" id="GO:1902201">
    <property type="term" value="P:negative regulation of bacterial-type flagellum-dependent cell motility"/>
    <property type="evidence" value="ECO:0007669"/>
    <property type="project" value="TreeGrafter"/>
</dbReference>
<dbReference type="Proteomes" id="UP000294593">
    <property type="component" value="Unassembled WGS sequence"/>
</dbReference>
<dbReference type="NCBIfam" id="TIGR00254">
    <property type="entry name" value="GGDEF"/>
    <property type="match status" value="1"/>
</dbReference>
<dbReference type="GO" id="GO:0043709">
    <property type="term" value="P:cell adhesion involved in single-species biofilm formation"/>
    <property type="evidence" value="ECO:0007669"/>
    <property type="project" value="TreeGrafter"/>
</dbReference>
<keyword evidence="3" id="KW-0472">Membrane</keyword>
<keyword evidence="3" id="KW-0812">Transmembrane</keyword>
<dbReference type="FunFam" id="3.30.70.270:FF:000001">
    <property type="entry name" value="Diguanylate cyclase domain protein"/>
    <property type="match status" value="1"/>
</dbReference>
<protein>
    <recommendedName>
        <fullName evidence="1">diguanylate cyclase</fullName>
        <ecNumber evidence="1">2.7.7.65</ecNumber>
    </recommendedName>
</protein>
<dbReference type="InterPro" id="IPR043128">
    <property type="entry name" value="Rev_trsase/Diguanyl_cyclase"/>
</dbReference>
<gene>
    <name evidence="5" type="ORF">EV672_101358</name>
</gene>
<dbReference type="InterPro" id="IPR029787">
    <property type="entry name" value="Nucleotide_cyclase"/>
</dbReference>
<keyword evidence="3" id="KW-1133">Transmembrane helix</keyword>
<accession>A0A4R6RND5</accession>
<evidence type="ECO:0000256" key="3">
    <source>
        <dbReference type="SAM" id="Phobius"/>
    </source>
</evidence>
<proteinExistence type="predicted"/>
<dbReference type="PROSITE" id="PS50887">
    <property type="entry name" value="GGDEF"/>
    <property type="match status" value="1"/>
</dbReference>
<evidence type="ECO:0000313" key="5">
    <source>
        <dbReference type="EMBL" id="TDP88213.1"/>
    </source>
</evidence>
<organism evidence="5 6">
    <name type="scientific">Aquabacterium commune</name>
    <dbReference type="NCBI Taxonomy" id="70586"/>
    <lineage>
        <taxon>Bacteria</taxon>
        <taxon>Pseudomonadati</taxon>
        <taxon>Pseudomonadota</taxon>
        <taxon>Betaproteobacteria</taxon>
        <taxon>Burkholderiales</taxon>
        <taxon>Aquabacterium</taxon>
    </lineage>
</organism>
<feature type="transmembrane region" description="Helical" evidence="3">
    <location>
        <begin position="47"/>
        <end position="66"/>
    </location>
</feature>
<reference evidence="5 6" key="1">
    <citation type="submission" date="2019-03" db="EMBL/GenBank/DDBJ databases">
        <title>Genomic Encyclopedia of Type Strains, Phase IV (KMG-IV): sequencing the most valuable type-strain genomes for metagenomic binning, comparative biology and taxonomic classification.</title>
        <authorList>
            <person name="Goeker M."/>
        </authorList>
    </citation>
    <scope>NUCLEOTIDE SEQUENCE [LARGE SCALE GENOMIC DNA]</scope>
    <source>
        <strain evidence="5 6">DSM 11901</strain>
    </source>
</reference>
<feature type="transmembrane region" description="Helical" evidence="3">
    <location>
        <begin position="135"/>
        <end position="160"/>
    </location>
</feature>
<dbReference type="CDD" id="cd01949">
    <property type="entry name" value="GGDEF"/>
    <property type="match status" value="1"/>
</dbReference>
<comment type="caution">
    <text evidence="5">The sequence shown here is derived from an EMBL/GenBank/DDBJ whole genome shotgun (WGS) entry which is preliminary data.</text>
</comment>
<dbReference type="Pfam" id="PF00990">
    <property type="entry name" value="GGDEF"/>
    <property type="match status" value="1"/>
</dbReference>
<dbReference type="PANTHER" id="PTHR45138:SF9">
    <property type="entry name" value="DIGUANYLATE CYCLASE DGCM-RELATED"/>
    <property type="match status" value="1"/>
</dbReference>
<dbReference type="AlphaFoldDB" id="A0A4R6RND5"/>
<dbReference type="RefSeq" id="WP_133605851.1">
    <property type="nucleotide sequence ID" value="NZ_SNXW01000001.1"/>
</dbReference>
<evidence type="ECO:0000259" key="4">
    <source>
        <dbReference type="PROSITE" id="PS50887"/>
    </source>
</evidence>
<dbReference type="OrthoDB" id="9813903at2"/>
<feature type="transmembrane region" description="Helical" evidence="3">
    <location>
        <begin position="103"/>
        <end position="123"/>
    </location>
</feature>
<dbReference type="InterPro" id="IPR050469">
    <property type="entry name" value="Diguanylate_Cyclase"/>
</dbReference>
<dbReference type="PANTHER" id="PTHR45138">
    <property type="entry name" value="REGULATORY COMPONENTS OF SENSORY TRANSDUCTION SYSTEM"/>
    <property type="match status" value="1"/>
</dbReference>
<comment type="catalytic activity">
    <reaction evidence="2">
        <text>2 GTP = 3',3'-c-di-GMP + 2 diphosphate</text>
        <dbReference type="Rhea" id="RHEA:24898"/>
        <dbReference type="ChEBI" id="CHEBI:33019"/>
        <dbReference type="ChEBI" id="CHEBI:37565"/>
        <dbReference type="ChEBI" id="CHEBI:58805"/>
        <dbReference type="EC" id="2.7.7.65"/>
    </reaction>
</comment>
<feature type="transmembrane region" description="Helical" evidence="3">
    <location>
        <begin position="78"/>
        <end position="97"/>
    </location>
</feature>
<feature type="domain" description="GGDEF" evidence="4">
    <location>
        <begin position="260"/>
        <end position="397"/>
    </location>
</feature>
<dbReference type="EC" id="2.7.7.65" evidence="1"/>
<evidence type="ECO:0000256" key="2">
    <source>
        <dbReference type="ARBA" id="ARBA00034247"/>
    </source>
</evidence>
<keyword evidence="6" id="KW-1185">Reference proteome</keyword>
<dbReference type="InterPro" id="IPR000160">
    <property type="entry name" value="GGDEF_dom"/>
</dbReference>